<reference evidence="2 3" key="1">
    <citation type="journal article" date="2019" name="Int. J. Syst. Evol. Microbiol.">
        <title>The Global Catalogue of Microorganisms (GCM) 10K type strain sequencing project: providing services to taxonomists for standard genome sequencing and annotation.</title>
        <authorList>
            <consortium name="The Broad Institute Genomics Platform"/>
            <consortium name="The Broad Institute Genome Sequencing Center for Infectious Disease"/>
            <person name="Wu L."/>
            <person name="Ma J."/>
        </authorList>
    </citation>
    <scope>NUCLEOTIDE SEQUENCE [LARGE SCALE GENOMIC DNA]</scope>
    <source>
        <strain evidence="2 3">JCM 15395</strain>
    </source>
</reference>
<dbReference type="Proteomes" id="UP001500866">
    <property type="component" value="Unassembled WGS sequence"/>
</dbReference>
<dbReference type="NCBIfam" id="TIGR02764">
    <property type="entry name" value="spore_ybaN_pdaB"/>
    <property type="match status" value="1"/>
</dbReference>
<dbReference type="Pfam" id="PF01522">
    <property type="entry name" value="Polysacc_deac_1"/>
    <property type="match status" value="1"/>
</dbReference>
<comment type="caution">
    <text evidence="2">The sequence shown here is derived from an EMBL/GenBank/DDBJ whole genome shotgun (WGS) entry which is preliminary data.</text>
</comment>
<dbReference type="Gene3D" id="3.20.20.370">
    <property type="entry name" value="Glycoside hydrolase/deacetylase"/>
    <property type="match status" value="1"/>
</dbReference>
<dbReference type="PROSITE" id="PS51677">
    <property type="entry name" value="NODB"/>
    <property type="match status" value="1"/>
</dbReference>
<accession>A0ABN1FTA8</accession>
<dbReference type="RefSeq" id="WP_343811197.1">
    <property type="nucleotide sequence ID" value="NZ_BAAADS010000007.1"/>
</dbReference>
<dbReference type="PANTHER" id="PTHR10587:SF128">
    <property type="entry name" value="POLYSACCHARIDE DEACETYLASE PDAB-RELATED"/>
    <property type="match status" value="1"/>
</dbReference>
<organism evidence="2 3">
    <name type="scientific">Virgibacillus siamensis</name>
    <dbReference type="NCBI Taxonomy" id="480071"/>
    <lineage>
        <taxon>Bacteria</taxon>
        <taxon>Bacillati</taxon>
        <taxon>Bacillota</taxon>
        <taxon>Bacilli</taxon>
        <taxon>Bacillales</taxon>
        <taxon>Bacillaceae</taxon>
        <taxon>Virgibacillus</taxon>
    </lineage>
</organism>
<dbReference type="InterPro" id="IPR011330">
    <property type="entry name" value="Glyco_hydro/deAcase_b/a-brl"/>
</dbReference>
<dbReference type="InterPro" id="IPR050248">
    <property type="entry name" value="Polysacc_deacetylase_ArnD"/>
</dbReference>
<dbReference type="InterPro" id="IPR014132">
    <property type="entry name" value="PdaB-like"/>
</dbReference>
<sequence>MSHFYVWKLNRWKRWSIVVLVAFFTALFLWFESMGSLAVFSKEEPAAFTRGNANQSNVALTFNISWGEEKVHDILKQLKKHNVQATFFVSGEWAERHPKILKKITKGKHELGMLGYRYESYLDMELEQVKKDLQHAREVFNKLGYKDVNLLRPPSGHFNKEIIELAEEMDYKVVHWNVSPHDWENPGTQQIVNKVMNKTDNGDIILMHASDSVKQTGKALTTILPGLTNKGFQFVSISEMINQAHAEAKIVD</sequence>
<proteinExistence type="predicted"/>
<evidence type="ECO:0000313" key="3">
    <source>
        <dbReference type="Proteomes" id="UP001500866"/>
    </source>
</evidence>
<gene>
    <name evidence="2" type="primary">pdaB</name>
    <name evidence="2" type="ORF">GCM10009001_11890</name>
</gene>
<keyword evidence="3" id="KW-1185">Reference proteome</keyword>
<dbReference type="InterPro" id="IPR002509">
    <property type="entry name" value="NODB_dom"/>
</dbReference>
<dbReference type="EMBL" id="BAAADS010000007">
    <property type="protein sequence ID" value="GAA0597304.1"/>
    <property type="molecule type" value="Genomic_DNA"/>
</dbReference>
<evidence type="ECO:0000259" key="1">
    <source>
        <dbReference type="PROSITE" id="PS51677"/>
    </source>
</evidence>
<protein>
    <submittedName>
        <fullName evidence="2">Polysaccharide deacetylase family sporulation protein PdaB</fullName>
    </submittedName>
</protein>
<dbReference type="SUPFAM" id="SSF88713">
    <property type="entry name" value="Glycoside hydrolase/deacetylase"/>
    <property type="match status" value="1"/>
</dbReference>
<name>A0ABN1FTA8_9BACI</name>
<feature type="domain" description="NodB homology" evidence="1">
    <location>
        <begin position="56"/>
        <end position="235"/>
    </location>
</feature>
<evidence type="ECO:0000313" key="2">
    <source>
        <dbReference type="EMBL" id="GAA0597304.1"/>
    </source>
</evidence>
<dbReference type="PANTHER" id="PTHR10587">
    <property type="entry name" value="GLYCOSYL TRANSFERASE-RELATED"/>
    <property type="match status" value="1"/>
</dbReference>